<comment type="caution">
    <text evidence="3">The sequence shown here is derived from an EMBL/GenBank/DDBJ whole genome shotgun (WGS) entry which is preliminary data.</text>
</comment>
<name>A0A5C5UCY2_9GAMM</name>
<reference evidence="3 4" key="1">
    <citation type="journal article" date="2008" name="Int. J. Syst. Evol. Microbiol.">
        <title>Luteimonas marina sp. nov., isolated from seawater.</title>
        <authorList>
            <person name="Baik K.S."/>
            <person name="Park S.C."/>
            <person name="Kim M.S."/>
            <person name="Kim E.M."/>
            <person name="Park C."/>
            <person name="Chun J."/>
            <person name="Seong C.N."/>
        </authorList>
    </citation>
    <scope>NUCLEOTIDE SEQUENCE [LARGE SCALE GENOMIC DNA]</scope>
    <source>
        <strain evidence="3 4">FR1330</strain>
    </source>
</reference>
<dbReference type="AlphaFoldDB" id="A0A5C5UCY2"/>
<keyword evidence="2" id="KW-0732">Signal</keyword>
<gene>
    <name evidence="3" type="ORF">FQY83_03910</name>
</gene>
<dbReference type="OrthoDB" id="6057407at2"/>
<evidence type="ECO:0000313" key="3">
    <source>
        <dbReference type="EMBL" id="TWT23769.1"/>
    </source>
</evidence>
<dbReference type="RefSeq" id="WP_146385156.1">
    <property type="nucleotide sequence ID" value="NZ_VOHK01000001.1"/>
</dbReference>
<evidence type="ECO:0000256" key="1">
    <source>
        <dbReference type="SAM" id="MobiDB-lite"/>
    </source>
</evidence>
<dbReference type="EMBL" id="VOHK01000001">
    <property type="protein sequence ID" value="TWT23769.1"/>
    <property type="molecule type" value="Genomic_DNA"/>
</dbReference>
<dbReference type="PROSITE" id="PS51257">
    <property type="entry name" value="PROKAR_LIPOPROTEIN"/>
    <property type="match status" value="1"/>
</dbReference>
<keyword evidence="4" id="KW-1185">Reference proteome</keyword>
<feature type="signal peptide" evidence="2">
    <location>
        <begin position="1"/>
        <end position="23"/>
    </location>
</feature>
<feature type="compositionally biased region" description="Low complexity" evidence="1">
    <location>
        <begin position="221"/>
        <end position="231"/>
    </location>
</feature>
<sequence>MKAVATFALIACIPLLAACQRDAAPPAAQPDAAANAAPKTALGRTVARALDEARKELRENNLSLNGDYDVRINGKRVSRKTSDLPPAEITPDGDLIVSGRTIAMDEATRELARDYRTHIIAIAETGMDLGVQGADLGMKAARDAIGSLFRGDTEEMEKRIEAEARKLEASATQLCDRLPALLASQQALAAAVPEFVPYARMDASDIDDCGKDGDSGDEAGDAAMNAAAEADAAADEASTR</sequence>
<evidence type="ECO:0000256" key="2">
    <source>
        <dbReference type="SAM" id="SignalP"/>
    </source>
</evidence>
<organism evidence="3 4">
    <name type="scientific">Luteimonas marina</name>
    <dbReference type="NCBI Taxonomy" id="488485"/>
    <lineage>
        <taxon>Bacteria</taxon>
        <taxon>Pseudomonadati</taxon>
        <taxon>Pseudomonadota</taxon>
        <taxon>Gammaproteobacteria</taxon>
        <taxon>Lysobacterales</taxon>
        <taxon>Lysobacteraceae</taxon>
        <taxon>Luteimonas</taxon>
    </lineage>
</organism>
<evidence type="ECO:0008006" key="5">
    <source>
        <dbReference type="Google" id="ProtNLM"/>
    </source>
</evidence>
<evidence type="ECO:0000313" key="4">
    <source>
        <dbReference type="Proteomes" id="UP000319980"/>
    </source>
</evidence>
<dbReference type="Proteomes" id="UP000319980">
    <property type="component" value="Unassembled WGS sequence"/>
</dbReference>
<feature type="chain" id="PRO_5022705119" description="DUF2884 family protein" evidence="2">
    <location>
        <begin position="24"/>
        <end position="240"/>
    </location>
</feature>
<accession>A0A5C5UCY2</accession>
<feature type="region of interest" description="Disordered" evidence="1">
    <location>
        <begin position="206"/>
        <end position="240"/>
    </location>
</feature>
<proteinExistence type="predicted"/>
<protein>
    <recommendedName>
        <fullName evidence="5">DUF2884 family protein</fullName>
    </recommendedName>
</protein>